<dbReference type="Pfam" id="PF19754">
    <property type="entry name" value="DUF6241"/>
    <property type="match status" value="1"/>
</dbReference>
<dbReference type="Proteomes" id="UP000831537">
    <property type="component" value="Chromosome"/>
</dbReference>
<proteinExistence type="predicted"/>
<dbReference type="RefSeq" id="WP_244740959.1">
    <property type="nucleotide sequence ID" value="NZ_CP095071.1"/>
</dbReference>
<sequence>MWNKIYKWTLIICLTSFVGIASYLGYDMYQGVTNLKETYSPSSSPESSSETGSENEADAATEASTESGTLEEVSEKKIAESDDKTSLNPFGDPYTMEELTDKVVLEYINYMSHQKIHAKDKWDFYQITPERITYLLKALEVKEFDHESLYLEILTKWKNNNFSEAVSDHNRVWALQNGTIGKATRLLTEEEEQKILDEYTK</sequence>
<protein>
    <submittedName>
        <fullName evidence="3">DUF6241 domain-containing protein</fullName>
    </submittedName>
</protein>
<evidence type="ECO:0000256" key="1">
    <source>
        <dbReference type="SAM" id="MobiDB-lite"/>
    </source>
</evidence>
<gene>
    <name evidence="3" type="ORF">MUN87_13545</name>
</gene>
<keyword evidence="2" id="KW-1133">Transmembrane helix</keyword>
<keyword evidence="2" id="KW-0472">Membrane</keyword>
<evidence type="ECO:0000313" key="3">
    <source>
        <dbReference type="EMBL" id="UOQ83777.1"/>
    </source>
</evidence>
<feature type="region of interest" description="Disordered" evidence="1">
    <location>
        <begin position="38"/>
        <end position="91"/>
    </location>
</feature>
<name>A0ABY4GJ30_9BACI</name>
<evidence type="ECO:0000256" key="2">
    <source>
        <dbReference type="SAM" id="Phobius"/>
    </source>
</evidence>
<accession>A0ABY4GJ30</accession>
<dbReference type="EMBL" id="CP095071">
    <property type="protein sequence ID" value="UOQ83777.1"/>
    <property type="molecule type" value="Genomic_DNA"/>
</dbReference>
<feature type="transmembrane region" description="Helical" evidence="2">
    <location>
        <begin position="6"/>
        <end position="26"/>
    </location>
</feature>
<reference evidence="3 4" key="1">
    <citation type="submission" date="2022-04" db="EMBL/GenBank/DDBJ databases">
        <title>Gracilibacillus sp. isolated from saltern.</title>
        <authorList>
            <person name="Won M."/>
            <person name="Lee C.-M."/>
            <person name="Woen H.-Y."/>
            <person name="Kwon S.-W."/>
        </authorList>
    </citation>
    <scope>NUCLEOTIDE SEQUENCE [LARGE SCALE GENOMIC DNA]</scope>
    <source>
        <strain evidence="3 4">SSPM10-3</strain>
    </source>
</reference>
<organism evidence="3 4">
    <name type="scientific">Gracilibacillus salinarum</name>
    <dbReference type="NCBI Taxonomy" id="2932255"/>
    <lineage>
        <taxon>Bacteria</taxon>
        <taxon>Bacillati</taxon>
        <taxon>Bacillota</taxon>
        <taxon>Bacilli</taxon>
        <taxon>Bacillales</taxon>
        <taxon>Bacillaceae</taxon>
        <taxon>Gracilibacillus</taxon>
    </lineage>
</organism>
<feature type="compositionally biased region" description="Basic and acidic residues" evidence="1">
    <location>
        <begin position="73"/>
        <end position="85"/>
    </location>
</feature>
<keyword evidence="4" id="KW-1185">Reference proteome</keyword>
<dbReference type="InterPro" id="IPR046208">
    <property type="entry name" value="DUF6241"/>
</dbReference>
<keyword evidence="2" id="KW-0812">Transmembrane</keyword>
<feature type="compositionally biased region" description="Low complexity" evidence="1">
    <location>
        <begin position="60"/>
        <end position="71"/>
    </location>
</feature>
<feature type="compositionally biased region" description="Low complexity" evidence="1">
    <location>
        <begin position="40"/>
        <end position="50"/>
    </location>
</feature>
<evidence type="ECO:0000313" key="4">
    <source>
        <dbReference type="Proteomes" id="UP000831537"/>
    </source>
</evidence>